<evidence type="ECO:0000313" key="2">
    <source>
        <dbReference type="Proteomes" id="UP000036681"/>
    </source>
</evidence>
<dbReference type="WBParaSite" id="ALUE_0000370701-mRNA-1">
    <property type="protein sequence ID" value="ALUE_0000370701-mRNA-1"/>
    <property type="gene ID" value="ALUE_0000370701"/>
</dbReference>
<protein>
    <submittedName>
        <fullName evidence="3">Uncharacterized protein</fullName>
    </submittedName>
</protein>
<evidence type="ECO:0000313" key="3">
    <source>
        <dbReference type="WBParaSite" id="ALUE_0000370701-mRNA-1"/>
    </source>
</evidence>
<dbReference type="Proteomes" id="UP000036681">
    <property type="component" value="Unplaced"/>
</dbReference>
<evidence type="ECO:0000256" key="1">
    <source>
        <dbReference type="SAM" id="MobiDB-lite"/>
    </source>
</evidence>
<dbReference type="AlphaFoldDB" id="A0A9J2P1M4"/>
<feature type="region of interest" description="Disordered" evidence="1">
    <location>
        <begin position="98"/>
        <end position="120"/>
    </location>
</feature>
<name>A0A9J2P1M4_ASCLU</name>
<sequence length="137" mass="15120">MVLRREAMRFPVVGFALPLALSYGQLIVLPTNLEFVKESDLRRIYDTIRRLEYDFFVLKEQVVAAGKEGIERGLLNLQQNIDRIAGVMNGNVQPMATSFLTSTPPAAPSSGGGSTQQRIPPVVIKNSVPTRYSLRSG</sequence>
<organism evidence="2 3">
    <name type="scientific">Ascaris lumbricoides</name>
    <name type="common">Giant roundworm</name>
    <dbReference type="NCBI Taxonomy" id="6252"/>
    <lineage>
        <taxon>Eukaryota</taxon>
        <taxon>Metazoa</taxon>
        <taxon>Ecdysozoa</taxon>
        <taxon>Nematoda</taxon>
        <taxon>Chromadorea</taxon>
        <taxon>Rhabditida</taxon>
        <taxon>Spirurina</taxon>
        <taxon>Ascaridomorpha</taxon>
        <taxon>Ascaridoidea</taxon>
        <taxon>Ascarididae</taxon>
        <taxon>Ascaris</taxon>
    </lineage>
</organism>
<proteinExistence type="predicted"/>
<reference evidence="3" key="1">
    <citation type="submission" date="2023-03" db="UniProtKB">
        <authorList>
            <consortium name="WormBaseParasite"/>
        </authorList>
    </citation>
    <scope>IDENTIFICATION</scope>
</reference>
<keyword evidence="2" id="KW-1185">Reference proteome</keyword>
<accession>A0A9J2P1M4</accession>